<dbReference type="EMBL" id="LQQO01000063">
    <property type="protein sequence ID" value="KZE08492.1"/>
    <property type="molecule type" value="Genomic_DNA"/>
</dbReference>
<accession>A0ABR5Y7F1</accession>
<dbReference type="RefSeq" id="WP_066694560.1">
    <property type="nucleotide sequence ID" value="NZ_CP117025.1"/>
</dbReference>
<name>A0ABR5Y7F1_9SPHN</name>
<sequence>MPPVPLNNVDHHDLTVLVAHGQAHGDAVNQALLFPNEFEAAQRDYPILFRRDDRGGIYAVALLGLDPDDNLFLGSDGGWHASYVPAVRQRGPFLRDRESGAVTLDLDDPRVSRGGDGNPLYLPQGGTAPYLAHVETVLDVIHEGQQINAPLFAAWQAADLLRPTTIELDLGDGQSCAITDILVVADDALDALTAEQVATLHASGALRAAFMASASLDNIPRLIDRRHQRHGN</sequence>
<dbReference type="Proteomes" id="UP000076609">
    <property type="component" value="Unassembled WGS sequence"/>
</dbReference>
<organism evidence="1 2">
    <name type="scientific">Sphingomonas hankookensis</name>
    <dbReference type="NCBI Taxonomy" id="563996"/>
    <lineage>
        <taxon>Bacteria</taxon>
        <taxon>Pseudomonadati</taxon>
        <taxon>Pseudomonadota</taxon>
        <taxon>Alphaproteobacteria</taxon>
        <taxon>Sphingomonadales</taxon>
        <taxon>Sphingomonadaceae</taxon>
        <taxon>Sphingomonas</taxon>
    </lineage>
</organism>
<gene>
    <name evidence="1" type="ORF">AVT10_07965</name>
</gene>
<reference evidence="2" key="1">
    <citation type="submission" date="2016-01" db="EMBL/GenBank/DDBJ databases">
        <title>Draft genome of Chromobacterium sp. F49.</title>
        <authorList>
            <person name="Hong K.W."/>
        </authorList>
    </citation>
    <scope>NUCLEOTIDE SEQUENCE [LARGE SCALE GENOMIC DNA]</scope>
    <source>
        <strain evidence="2">CN3</strain>
    </source>
</reference>
<keyword evidence="2" id="KW-1185">Reference proteome</keyword>
<evidence type="ECO:0000313" key="2">
    <source>
        <dbReference type="Proteomes" id="UP000076609"/>
    </source>
</evidence>
<dbReference type="Pfam" id="PF07277">
    <property type="entry name" value="SapC"/>
    <property type="match status" value="1"/>
</dbReference>
<dbReference type="InterPro" id="IPR010836">
    <property type="entry name" value="SapC"/>
</dbReference>
<protein>
    <recommendedName>
        <fullName evidence="3">Peptide ABC transporter permease</fullName>
    </recommendedName>
</protein>
<evidence type="ECO:0008006" key="3">
    <source>
        <dbReference type="Google" id="ProtNLM"/>
    </source>
</evidence>
<evidence type="ECO:0000313" key="1">
    <source>
        <dbReference type="EMBL" id="KZE08492.1"/>
    </source>
</evidence>
<comment type="caution">
    <text evidence="1">The sequence shown here is derived from an EMBL/GenBank/DDBJ whole genome shotgun (WGS) entry which is preliminary data.</text>
</comment>
<proteinExistence type="predicted"/>